<sequence>MSAHERFGNRLRRCRHCGIRVPRGEMIYYHRACSEDCADELWIREKFDPFVG</sequence>
<organism evidence="1 2">
    <name type="scientific">Herbiconiux ginsengi</name>
    <dbReference type="NCBI Taxonomy" id="381665"/>
    <lineage>
        <taxon>Bacteria</taxon>
        <taxon>Bacillati</taxon>
        <taxon>Actinomycetota</taxon>
        <taxon>Actinomycetes</taxon>
        <taxon>Micrococcales</taxon>
        <taxon>Microbacteriaceae</taxon>
        <taxon>Herbiconiux</taxon>
    </lineage>
</organism>
<reference evidence="1 2" key="1">
    <citation type="submission" date="2016-10" db="EMBL/GenBank/DDBJ databases">
        <authorList>
            <person name="de Groot N.N."/>
        </authorList>
    </citation>
    <scope>NUCLEOTIDE SEQUENCE [LARGE SCALE GENOMIC DNA]</scope>
    <source>
        <strain evidence="1 2">CGMCC 4.3491</strain>
    </source>
</reference>
<proteinExistence type="predicted"/>
<dbReference type="RefSeq" id="WP_175494078.1">
    <property type="nucleotide sequence ID" value="NZ_FNPZ01000001.1"/>
</dbReference>
<evidence type="ECO:0000313" key="1">
    <source>
        <dbReference type="EMBL" id="SDY47642.1"/>
    </source>
</evidence>
<gene>
    <name evidence="1" type="ORF">SAMN05216554_0440</name>
</gene>
<name>A0A1H3K605_9MICO</name>
<evidence type="ECO:0000313" key="2">
    <source>
        <dbReference type="Proteomes" id="UP000198891"/>
    </source>
</evidence>
<dbReference type="Proteomes" id="UP000198891">
    <property type="component" value="Unassembled WGS sequence"/>
</dbReference>
<dbReference type="AlphaFoldDB" id="A0A1H3K605"/>
<keyword evidence="2" id="KW-1185">Reference proteome</keyword>
<dbReference type="STRING" id="381665.SAMN05216554_0440"/>
<accession>A0A1H3K605</accession>
<dbReference type="EMBL" id="FNPZ01000001">
    <property type="protein sequence ID" value="SDY47642.1"/>
    <property type="molecule type" value="Genomic_DNA"/>
</dbReference>
<protein>
    <submittedName>
        <fullName evidence="1">Uncharacterized protein</fullName>
    </submittedName>
</protein>